<keyword evidence="5" id="KW-0681">Retinal protein</keyword>
<dbReference type="Gene3D" id="1.20.1070.10">
    <property type="entry name" value="Rhodopsin 7-helix transmembrane proteins"/>
    <property type="match status" value="1"/>
</dbReference>
<sequence>MELSSVTLHSLYNWTTPNISSAEPSDKDGGFLFLAIAIYLTTIGIIAIFGNSLVLTVLLGDESLRRKPHNLLLISLAVCDLGVLLGGYPFTIISGYSQRWVFDDLTCKFAGFWTFFLSLTSMNTLVAVCVYRYIMICAPGKAFILTRSFTLYVIIGTWFYGFFWTALPLMGWGSYGLEPFLISCSLDWANDNFSNVTYMVATILFCYILHVVVMISCYRKISKTVRELAERDRERCRRIVSFEDMVHLSKVADDQQVTKMCFLVVLVFVGIWTPYALVCAVHIFYSLPLAATALPTMCAKLGCMINPMVYFLSNKGFRNKTLRMLRWRKRETADGSVVQRELLKKFDKITKDGIYLGTETIIMEKSETMF</sequence>
<evidence type="ECO:0000259" key="13">
    <source>
        <dbReference type="PROSITE" id="PS50262"/>
    </source>
</evidence>
<keyword evidence="4 12" id="KW-0812">Transmembrane</keyword>
<keyword evidence="11" id="KW-0807">Transducer</keyword>
<evidence type="ECO:0000256" key="5">
    <source>
        <dbReference type="ARBA" id="ARBA00022925"/>
    </source>
</evidence>
<reference evidence="15" key="1">
    <citation type="submission" date="2025-08" db="UniProtKB">
        <authorList>
            <consortium name="RefSeq"/>
        </authorList>
    </citation>
    <scope>IDENTIFICATION</scope>
</reference>
<dbReference type="PANTHER" id="PTHR24240">
    <property type="entry name" value="OPSIN"/>
    <property type="match status" value="1"/>
</dbReference>
<feature type="transmembrane region" description="Helical" evidence="12">
    <location>
        <begin position="260"/>
        <end position="285"/>
    </location>
</feature>
<gene>
    <name evidence="15" type="primary">LOC106057577</name>
</gene>
<dbReference type="GeneID" id="106057577"/>
<keyword evidence="6 12" id="KW-1133">Transmembrane helix</keyword>
<dbReference type="InterPro" id="IPR000276">
    <property type="entry name" value="GPCR_Rhodpsn"/>
</dbReference>
<dbReference type="PRINTS" id="PR00237">
    <property type="entry name" value="GPCRRHODOPSN"/>
</dbReference>
<organism evidence="14 15">
    <name type="scientific">Biomphalaria glabrata</name>
    <name type="common">Bloodfluke planorb</name>
    <name type="synonym">Freshwater snail</name>
    <dbReference type="NCBI Taxonomy" id="6526"/>
    <lineage>
        <taxon>Eukaryota</taxon>
        <taxon>Metazoa</taxon>
        <taxon>Spiralia</taxon>
        <taxon>Lophotrochozoa</taxon>
        <taxon>Mollusca</taxon>
        <taxon>Gastropoda</taxon>
        <taxon>Heterobranchia</taxon>
        <taxon>Euthyneura</taxon>
        <taxon>Panpulmonata</taxon>
        <taxon>Hygrophila</taxon>
        <taxon>Lymnaeoidea</taxon>
        <taxon>Planorbidae</taxon>
        <taxon>Biomphalaria</taxon>
    </lineage>
</organism>
<evidence type="ECO:0000256" key="8">
    <source>
        <dbReference type="ARBA" id="ARBA00023040"/>
    </source>
</evidence>
<evidence type="ECO:0000256" key="12">
    <source>
        <dbReference type="SAM" id="Phobius"/>
    </source>
</evidence>
<dbReference type="GO" id="GO:0016020">
    <property type="term" value="C:membrane"/>
    <property type="evidence" value="ECO:0007669"/>
    <property type="project" value="UniProtKB-SubCell"/>
</dbReference>
<comment type="subcellular location">
    <subcellularLocation>
        <location evidence="1">Membrane</location>
        <topology evidence="1">Multi-pass membrane protein</topology>
    </subcellularLocation>
</comment>
<keyword evidence="7" id="KW-0157">Chromophore</keyword>
<keyword evidence="2" id="KW-0600">Photoreceptor protein</keyword>
<feature type="domain" description="G-protein coupled receptors family 1 profile" evidence="13">
    <location>
        <begin position="50"/>
        <end position="310"/>
    </location>
</feature>
<dbReference type="RefSeq" id="XP_055889746.1">
    <property type="nucleotide sequence ID" value="XM_056033771.1"/>
</dbReference>
<keyword evidence="14" id="KW-1185">Reference proteome</keyword>
<name>A0A9W3AR53_BIOGL</name>
<evidence type="ECO:0000256" key="4">
    <source>
        <dbReference type="ARBA" id="ARBA00022692"/>
    </source>
</evidence>
<dbReference type="InterPro" id="IPR027430">
    <property type="entry name" value="Retinal_BS"/>
</dbReference>
<feature type="transmembrane region" description="Helical" evidence="12">
    <location>
        <begin position="195"/>
        <end position="218"/>
    </location>
</feature>
<evidence type="ECO:0000256" key="2">
    <source>
        <dbReference type="ARBA" id="ARBA00022543"/>
    </source>
</evidence>
<evidence type="ECO:0000256" key="9">
    <source>
        <dbReference type="ARBA" id="ARBA00023136"/>
    </source>
</evidence>
<dbReference type="FunFam" id="1.20.1070.10:FF:000219">
    <property type="entry name" value="Opsin 5-like 2"/>
    <property type="match status" value="1"/>
</dbReference>
<dbReference type="GO" id="GO:0004930">
    <property type="term" value="F:G protein-coupled receptor activity"/>
    <property type="evidence" value="ECO:0007669"/>
    <property type="project" value="UniProtKB-KW"/>
</dbReference>
<feature type="transmembrane region" description="Helical" evidence="12">
    <location>
        <begin position="71"/>
        <end position="90"/>
    </location>
</feature>
<keyword evidence="9 12" id="KW-0472">Membrane</keyword>
<dbReference type="InterPro" id="IPR017452">
    <property type="entry name" value="GPCR_Rhodpsn_7TM"/>
</dbReference>
<evidence type="ECO:0000313" key="14">
    <source>
        <dbReference type="Proteomes" id="UP001165740"/>
    </source>
</evidence>
<keyword evidence="8" id="KW-0297">G-protein coupled receptor</keyword>
<dbReference type="Proteomes" id="UP001165740">
    <property type="component" value="Chromosome 6"/>
</dbReference>
<evidence type="ECO:0000256" key="1">
    <source>
        <dbReference type="ARBA" id="ARBA00004141"/>
    </source>
</evidence>
<dbReference type="SUPFAM" id="SSF81321">
    <property type="entry name" value="Family A G protein-coupled receptor-like"/>
    <property type="match status" value="1"/>
</dbReference>
<protein>
    <submittedName>
        <fullName evidence="15">Opsin-5-like</fullName>
    </submittedName>
</protein>
<evidence type="ECO:0000256" key="3">
    <source>
        <dbReference type="ARBA" id="ARBA00022606"/>
    </source>
</evidence>
<dbReference type="AlphaFoldDB" id="A0A9W3AR53"/>
<evidence type="ECO:0000256" key="11">
    <source>
        <dbReference type="ARBA" id="ARBA00023224"/>
    </source>
</evidence>
<dbReference type="InterPro" id="IPR050125">
    <property type="entry name" value="GPCR_opsins"/>
</dbReference>
<feature type="transmembrane region" description="Helical" evidence="12">
    <location>
        <begin position="110"/>
        <end position="131"/>
    </location>
</feature>
<feature type="transmembrane region" description="Helical" evidence="12">
    <location>
        <begin position="151"/>
        <end position="175"/>
    </location>
</feature>
<dbReference type="GO" id="GO:0009881">
    <property type="term" value="F:photoreceptor activity"/>
    <property type="evidence" value="ECO:0007669"/>
    <property type="project" value="UniProtKB-KW"/>
</dbReference>
<evidence type="ECO:0000256" key="6">
    <source>
        <dbReference type="ARBA" id="ARBA00022989"/>
    </source>
</evidence>
<feature type="transmembrane region" description="Helical" evidence="12">
    <location>
        <begin position="31"/>
        <end position="59"/>
    </location>
</feature>
<proteinExistence type="predicted"/>
<feature type="transmembrane region" description="Helical" evidence="12">
    <location>
        <begin position="291"/>
        <end position="313"/>
    </location>
</feature>
<evidence type="ECO:0000256" key="7">
    <source>
        <dbReference type="ARBA" id="ARBA00022991"/>
    </source>
</evidence>
<dbReference type="PROSITE" id="PS00238">
    <property type="entry name" value="OPSIN"/>
    <property type="match status" value="1"/>
</dbReference>
<keyword evidence="3" id="KW-0716">Sensory transduction</keyword>
<dbReference type="Pfam" id="PF00001">
    <property type="entry name" value="7tm_1"/>
    <property type="match status" value="1"/>
</dbReference>
<dbReference type="GO" id="GO:0007602">
    <property type="term" value="P:phototransduction"/>
    <property type="evidence" value="ECO:0007669"/>
    <property type="project" value="UniProtKB-KW"/>
</dbReference>
<dbReference type="PROSITE" id="PS50262">
    <property type="entry name" value="G_PROTEIN_RECEP_F1_2"/>
    <property type="match status" value="1"/>
</dbReference>
<dbReference type="OrthoDB" id="2101615at2759"/>
<dbReference type="OMA" id="WHHKVET"/>
<keyword evidence="10" id="KW-0675">Receptor</keyword>
<accession>A0A9W3AR53</accession>
<evidence type="ECO:0000313" key="15">
    <source>
        <dbReference type="RefSeq" id="XP_055889746.1"/>
    </source>
</evidence>
<evidence type="ECO:0000256" key="10">
    <source>
        <dbReference type="ARBA" id="ARBA00023170"/>
    </source>
</evidence>